<evidence type="ECO:0000256" key="5">
    <source>
        <dbReference type="ARBA" id="ARBA00022723"/>
    </source>
</evidence>
<keyword evidence="4 9" id="KW-0997">Cell inner membrane</keyword>
<feature type="binding site" evidence="9">
    <location>
        <position position="85"/>
    </location>
    <ligand>
        <name>Mg(2+)</name>
        <dbReference type="ChEBI" id="CHEBI:18420"/>
        <label>2</label>
    </ligand>
</feature>
<dbReference type="InterPro" id="IPR000760">
    <property type="entry name" value="Inositol_monophosphatase-like"/>
</dbReference>
<feature type="binding site" evidence="10">
    <location>
        <position position="82"/>
    </location>
    <ligand>
        <name>Mg(2+)</name>
        <dbReference type="ChEBI" id="CHEBI:18420"/>
        <label>1</label>
        <note>catalytic</note>
    </ligand>
</feature>
<dbReference type="OrthoDB" id="9785695at2"/>
<evidence type="ECO:0000256" key="1">
    <source>
        <dbReference type="ARBA" id="ARBA00001625"/>
    </source>
</evidence>
<evidence type="ECO:0000256" key="4">
    <source>
        <dbReference type="ARBA" id="ARBA00022519"/>
    </source>
</evidence>
<dbReference type="STRING" id="1410383.TGUWTKB_0440"/>
<dbReference type="InterPro" id="IPR006240">
    <property type="entry name" value="CysQ"/>
</dbReference>
<dbReference type="CDD" id="cd01638">
    <property type="entry name" value="CysQ"/>
    <property type="match status" value="1"/>
</dbReference>
<keyword evidence="5 9" id="KW-0479">Metal-binding</keyword>
<dbReference type="InterPro" id="IPR020550">
    <property type="entry name" value="Inositol_monophosphatase_CS"/>
</dbReference>
<evidence type="ECO:0000256" key="6">
    <source>
        <dbReference type="ARBA" id="ARBA00022801"/>
    </source>
</evidence>
<comment type="cofactor">
    <cofactor evidence="9 10">
        <name>Mg(2+)</name>
        <dbReference type="ChEBI" id="CHEBI:18420"/>
    </cofactor>
</comment>
<reference evidence="11 12" key="2">
    <citation type="journal article" date="2014" name="Curr. Biol.">
        <title>Symbiont-Supplemented Maternal Investment Underpinning Host's Ecological Adaptation.</title>
        <authorList>
            <person name="Kaiwa N."/>
            <person name="Hosokawa T."/>
            <person name="Nikoh N."/>
            <person name="Tanahashi M."/>
            <person name="Moriyama M."/>
            <person name="Meng X.Y."/>
            <person name="Maeda T."/>
            <person name="Yamaguchi K."/>
            <person name="Shigenobu S."/>
            <person name="Ito M."/>
            <person name="Fukatsu T."/>
        </authorList>
    </citation>
    <scope>NUCLEOTIDE SEQUENCE [LARGE SCALE GENOMIC DNA]</scope>
    <source>
        <strain evidence="11 12">UwTKB</strain>
    </source>
</reference>
<keyword evidence="8 9" id="KW-0472">Membrane</keyword>
<feature type="binding site" evidence="9">
    <location>
        <position position="63"/>
    </location>
    <ligand>
        <name>substrate</name>
    </ligand>
</feature>
<dbReference type="InterPro" id="IPR050725">
    <property type="entry name" value="CysQ/Inositol_MonoPase"/>
</dbReference>
<gene>
    <name evidence="9 11" type="primary">cysQ</name>
    <name evidence="11" type="ORF">TGUWTKB_0440</name>
</gene>
<feature type="binding site" evidence="9">
    <location>
        <position position="204"/>
    </location>
    <ligand>
        <name>Mg(2+)</name>
        <dbReference type="ChEBI" id="CHEBI:18420"/>
        <label>2</label>
    </ligand>
</feature>
<feature type="binding site" evidence="9">
    <location>
        <position position="204"/>
    </location>
    <ligand>
        <name>substrate</name>
    </ligand>
</feature>
<dbReference type="InterPro" id="IPR020583">
    <property type="entry name" value="Inositol_monoP_metal-BS"/>
</dbReference>
<evidence type="ECO:0000256" key="10">
    <source>
        <dbReference type="PIRSR" id="PIRSR600760-2"/>
    </source>
</evidence>
<comment type="similarity">
    <text evidence="2 9">Belongs to the inositol monophosphatase superfamily. CysQ family.</text>
</comment>
<dbReference type="GO" id="GO:0046854">
    <property type="term" value="P:phosphatidylinositol phosphate biosynthetic process"/>
    <property type="evidence" value="ECO:0007669"/>
    <property type="project" value="InterPro"/>
</dbReference>
<dbReference type="NCBIfam" id="TIGR01331">
    <property type="entry name" value="bisphos_cysQ"/>
    <property type="match status" value="1"/>
</dbReference>
<dbReference type="Gene3D" id="3.30.540.10">
    <property type="entry name" value="Fructose-1,6-Bisphosphatase, subunit A, domain 1"/>
    <property type="match status" value="1"/>
</dbReference>
<dbReference type="FunFam" id="3.30.540.10:FF:000007">
    <property type="entry name" value="3'(2'),5'-bisphosphate nucleotidase CysQ"/>
    <property type="match status" value="1"/>
</dbReference>
<comment type="function">
    <text evidence="9">Converts adenosine-3',5'-bisphosphate (PAP) to AMP.</text>
</comment>
<dbReference type="PROSITE" id="PS00630">
    <property type="entry name" value="IMP_2"/>
    <property type="match status" value="1"/>
</dbReference>
<comment type="catalytic activity">
    <reaction evidence="1 9">
        <text>adenosine 3',5'-bisphosphate + H2O = AMP + phosphate</text>
        <dbReference type="Rhea" id="RHEA:10040"/>
        <dbReference type="ChEBI" id="CHEBI:15377"/>
        <dbReference type="ChEBI" id="CHEBI:43474"/>
        <dbReference type="ChEBI" id="CHEBI:58343"/>
        <dbReference type="ChEBI" id="CHEBI:456215"/>
        <dbReference type="EC" id="3.1.3.7"/>
    </reaction>
</comment>
<dbReference type="Pfam" id="PF00459">
    <property type="entry name" value="Inositol_P"/>
    <property type="match status" value="1"/>
</dbReference>
<dbReference type="KEGG" id="sbw:TGUWTKB_0440"/>
<feature type="binding site" evidence="9">
    <location>
        <position position="82"/>
    </location>
    <ligand>
        <name>Mg(2+)</name>
        <dbReference type="ChEBI" id="CHEBI:18420"/>
        <label>2</label>
    </ligand>
</feature>
<dbReference type="PANTHER" id="PTHR43028">
    <property type="entry name" value="3'(2'),5'-BISPHOSPHATE NUCLEOTIDASE 1"/>
    <property type="match status" value="1"/>
</dbReference>
<dbReference type="GO" id="GO:0050427">
    <property type="term" value="P:3'-phosphoadenosine 5'-phosphosulfate metabolic process"/>
    <property type="evidence" value="ECO:0007669"/>
    <property type="project" value="TreeGrafter"/>
</dbReference>
<dbReference type="HOGENOM" id="CLU_044118_3_0_6"/>
<evidence type="ECO:0000313" key="11">
    <source>
        <dbReference type="EMBL" id="BAP58304.1"/>
    </source>
</evidence>
<evidence type="ECO:0000313" key="12">
    <source>
        <dbReference type="Proteomes" id="UP000031627"/>
    </source>
</evidence>
<feature type="binding site" evidence="10">
    <location>
        <position position="63"/>
    </location>
    <ligand>
        <name>Mg(2+)</name>
        <dbReference type="ChEBI" id="CHEBI:18420"/>
        <label>1</label>
        <note>catalytic</note>
    </ligand>
</feature>
<dbReference type="GO" id="GO:0008441">
    <property type="term" value="F:3'(2'),5'-bisphosphate nucleotidase activity"/>
    <property type="evidence" value="ECO:0007669"/>
    <property type="project" value="UniProtKB-UniRule"/>
</dbReference>
<feature type="binding site" evidence="9">
    <location>
        <position position="82"/>
    </location>
    <ligand>
        <name>Mg(2+)</name>
        <dbReference type="ChEBI" id="CHEBI:18420"/>
        <label>1</label>
    </ligand>
</feature>
<dbReference type="PANTHER" id="PTHR43028:SF5">
    <property type="entry name" value="3'(2'),5'-BISPHOSPHATE NUCLEOTIDASE 1"/>
    <property type="match status" value="1"/>
</dbReference>
<evidence type="ECO:0000256" key="8">
    <source>
        <dbReference type="ARBA" id="ARBA00023136"/>
    </source>
</evidence>
<accession>A0A090AL43</accession>
<dbReference type="Gene3D" id="3.40.190.80">
    <property type="match status" value="1"/>
</dbReference>
<feature type="binding site" evidence="10">
    <location>
        <position position="204"/>
    </location>
    <ligand>
        <name>Mg(2+)</name>
        <dbReference type="ChEBI" id="CHEBI:18420"/>
        <label>1</label>
        <note>catalytic</note>
    </ligand>
</feature>
<evidence type="ECO:0000256" key="3">
    <source>
        <dbReference type="ARBA" id="ARBA00022475"/>
    </source>
</evidence>
<name>A0A090AL43_9ENTR</name>
<evidence type="ECO:0000256" key="2">
    <source>
        <dbReference type="ARBA" id="ARBA00005289"/>
    </source>
</evidence>
<comment type="subcellular location">
    <subcellularLocation>
        <location evidence="9">Cell inner membrane</location>
        <topology evidence="9">Peripheral membrane protein</topology>
        <orientation evidence="9">Cytoplasmic side</orientation>
    </subcellularLocation>
</comment>
<keyword evidence="12" id="KW-1185">Reference proteome</keyword>
<feature type="binding site" evidence="9">
    <location>
        <position position="84"/>
    </location>
    <ligand>
        <name>Mg(2+)</name>
        <dbReference type="ChEBI" id="CHEBI:18420"/>
        <label>1</label>
    </ligand>
</feature>
<dbReference type="Proteomes" id="UP000031627">
    <property type="component" value="Chromosome"/>
</dbReference>
<keyword evidence="3 9" id="KW-1003">Cell membrane</keyword>
<feature type="binding site" evidence="9">
    <location>
        <begin position="84"/>
        <end position="87"/>
    </location>
    <ligand>
        <name>substrate</name>
    </ligand>
</feature>
<organism evidence="11 12">
    <name type="scientific">Candidatus Tachikawaea gelatinosa</name>
    <dbReference type="NCBI Taxonomy" id="1410383"/>
    <lineage>
        <taxon>Bacteria</taxon>
        <taxon>Pseudomonadati</taxon>
        <taxon>Pseudomonadota</taxon>
        <taxon>Gammaproteobacteria</taxon>
        <taxon>Enterobacterales</taxon>
        <taxon>Enterobacteriaceae</taxon>
        <taxon>Candidatus Tachikawaea</taxon>
    </lineage>
</organism>
<evidence type="ECO:0000256" key="9">
    <source>
        <dbReference type="HAMAP-Rule" id="MF_02095"/>
    </source>
</evidence>
<feature type="binding site" evidence="10">
    <location>
        <position position="84"/>
    </location>
    <ligand>
        <name>Mg(2+)</name>
        <dbReference type="ChEBI" id="CHEBI:18420"/>
        <label>1</label>
        <note>catalytic</note>
    </ligand>
</feature>
<dbReference type="EC" id="3.1.3.7" evidence="9"/>
<dbReference type="GO" id="GO:0000287">
    <property type="term" value="F:magnesium ion binding"/>
    <property type="evidence" value="ECO:0007669"/>
    <property type="project" value="UniProtKB-UniRule"/>
</dbReference>
<dbReference type="RefSeq" id="WP_041062316.1">
    <property type="nucleotide sequence ID" value="NZ_AP014521.1"/>
</dbReference>
<protein>
    <recommendedName>
        <fullName evidence="9">3'(2'),5'-bisphosphate nucleotidase CysQ</fullName>
        <ecNumber evidence="9">3.1.3.7</ecNumber>
    </recommendedName>
    <alternativeName>
        <fullName evidence="9">3'(2'),5-bisphosphonucleoside 3'(2')-phosphohydrolase</fullName>
    </alternativeName>
    <alternativeName>
        <fullName evidence="9">3'-phosphoadenosine 5'-phosphate phosphatase</fullName>
        <shortName evidence="9">PAP phosphatase</shortName>
    </alternativeName>
</protein>
<feature type="binding site" evidence="10">
    <location>
        <position position="85"/>
    </location>
    <ligand>
        <name>Mg(2+)</name>
        <dbReference type="ChEBI" id="CHEBI:18420"/>
        <label>1</label>
        <note>catalytic</note>
    </ligand>
</feature>
<reference evidence="12" key="1">
    <citation type="submission" date="2013-11" db="EMBL/GenBank/DDBJ databases">
        <title>Symbiont-containing voluminous jelly as an extraordinary maternal gift for overwintering insect nymphs.</title>
        <authorList>
            <person name="Kaiwa N."/>
            <person name="Hosokawa T."/>
            <person name="Nikoh N."/>
            <person name="Meng X.Y."/>
            <person name="Tanahashi M."/>
            <person name="Moriyama M."/>
            <person name="Maeda T."/>
            <person name="Yamaguchi K."/>
            <person name="Shigenobu S."/>
            <person name="Ito M."/>
            <person name="Fukatsu T."/>
        </authorList>
    </citation>
    <scope>NUCLEOTIDE SEQUENCE [LARGE SCALE GENOMIC DNA]</scope>
    <source>
        <strain evidence="12">UwTKB</strain>
    </source>
</reference>
<dbReference type="HAMAP" id="MF_02095">
    <property type="entry name" value="CysQ"/>
    <property type="match status" value="1"/>
</dbReference>
<proteinExistence type="inferred from homology"/>
<dbReference type="GO" id="GO:0005886">
    <property type="term" value="C:plasma membrane"/>
    <property type="evidence" value="ECO:0007669"/>
    <property type="project" value="UniProtKB-SubCell"/>
</dbReference>
<dbReference type="SUPFAM" id="SSF56655">
    <property type="entry name" value="Carbohydrate phosphatase"/>
    <property type="match status" value="1"/>
</dbReference>
<dbReference type="GO" id="GO:0000103">
    <property type="term" value="P:sulfate assimilation"/>
    <property type="evidence" value="ECO:0007669"/>
    <property type="project" value="TreeGrafter"/>
</dbReference>
<keyword evidence="6 9" id="KW-0378">Hydrolase</keyword>
<feature type="binding site" evidence="9">
    <location>
        <position position="63"/>
    </location>
    <ligand>
        <name>Mg(2+)</name>
        <dbReference type="ChEBI" id="CHEBI:18420"/>
        <label>1</label>
    </ligand>
</feature>
<keyword evidence="7 9" id="KW-0460">Magnesium</keyword>
<dbReference type="AlphaFoldDB" id="A0A090AL43"/>
<dbReference type="PROSITE" id="PS00629">
    <property type="entry name" value="IMP_1"/>
    <property type="match status" value="1"/>
</dbReference>
<dbReference type="EMBL" id="AP014521">
    <property type="protein sequence ID" value="BAP58304.1"/>
    <property type="molecule type" value="Genomic_DNA"/>
</dbReference>
<evidence type="ECO:0000256" key="7">
    <source>
        <dbReference type="ARBA" id="ARBA00022842"/>
    </source>
</evidence>
<sequence>MLKKICKLVYKAGKNIMTIYKQKNIEVFKKDDSSPVTIADLLSNKIIIKGLQKMTPYIPILSEENLEKWEKRKKWTKYWLIDPLDGTKEFIHHNNEFTINIALIEHGKPILGVIFAPALSTIYYATKKESWKEKNGKKKQIFSKKKNNPLIIISRYHQDFELKNYLKNFNHDQITSVGSSLKFCLIAEGKAQIYPRFSPSNIWDTAAGHIIAISAGAKINSLNCSQDIDYFPRQTFINPGFIVHV</sequence>